<dbReference type="Gene3D" id="3.90.1200.10">
    <property type="match status" value="1"/>
</dbReference>
<organism evidence="1 2">
    <name type="scientific">Catellatospora citrea</name>
    <dbReference type="NCBI Taxonomy" id="53366"/>
    <lineage>
        <taxon>Bacteria</taxon>
        <taxon>Bacillati</taxon>
        <taxon>Actinomycetota</taxon>
        <taxon>Actinomycetes</taxon>
        <taxon>Micromonosporales</taxon>
        <taxon>Micromonosporaceae</taxon>
        <taxon>Catellatospora</taxon>
    </lineage>
</organism>
<name>A0A8J3NZJ3_9ACTN</name>
<evidence type="ECO:0000313" key="1">
    <source>
        <dbReference type="EMBL" id="GIF96380.1"/>
    </source>
</evidence>
<dbReference type="SUPFAM" id="SSF56112">
    <property type="entry name" value="Protein kinase-like (PK-like)"/>
    <property type="match status" value="1"/>
</dbReference>
<accession>A0A8J3NZJ3</accession>
<dbReference type="RefSeq" id="WP_120320611.1">
    <property type="nucleotide sequence ID" value="NZ_BONH01000004.1"/>
</dbReference>
<keyword evidence="2" id="KW-1185">Reference proteome</keyword>
<comment type="caution">
    <text evidence="1">The sequence shown here is derived from an EMBL/GenBank/DDBJ whole genome shotgun (WGS) entry which is preliminary data.</text>
</comment>
<gene>
    <name evidence="1" type="ORF">Cci01nite_14740</name>
</gene>
<dbReference type="InterPro" id="IPR011009">
    <property type="entry name" value="Kinase-like_dom_sf"/>
</dbReference>
<reference evidence="1 2" key="1">
    <citation type="submission" date="2021-01" db="EMBL/GenBank/DDBJ databases">
        <title>Whole genome shotgun sequence of Catellatospora citrea NBRC 14495.</title>
        <authorList>
            <person name="Komaki H."/>
            <person name="Tamura T."/>
        </authorList>
    </citation>
    <scope>NUCLEOTIDE SEQUENCE [LARGE SCALE GENOMIC DNA]</scope>
    <source>
        <strain evidence="1 2">NBRC 14495</strain>
    </source>
</reference>
<dbReference type="EMBL" id="BONH01000004">
    <property type="protein sequence ID" value="GIF96380.1"/>
    <property type="molecule type" value="Genomic_DNA"/>
</dbReference>
<evidence type="ECO:0008006" key="3">
    <source>
        <dbReference type="Google" id="ProtNLM"/>
    </source>
</evidence>
<evidence type="ECO:0000313" key="2">
    <source>
        <dbReference type="Proteomes" id="UP000659904"/>
    </source>
</evidence>
<dbReference type="AlphaFoldDB" id="A0A8J3NZJ3"/>
<proteinExistence type="predicted"/>
<sequence>MALAQPAPTDTELDAWCLRWLGSGVSETLFTTAHLSAVVGVRLKDDREVVVKVRPPAARLAVCTAVQQALWHSGFPCPRPLLGPVPFGAHAATAEVLVPGGDLLALDGVAQYAALLARLVRQAPRPQTADMFAPHPPWTAWDHTLGRTWPPADDRDADLNALPDTAWLDEVGERVRRRLRRGPAGPTVVGHGDWGAHNLRWRDGQPWAVHDWDSVISAPEPVLVGLAAACWPTGVVLRPATLDESAAFVEAYQQAADCRWSAEQVQAAWAASLWIDAFNAKKLALDGVAWLSPEEADRRLALAGA</sequence>
<protein>
    <recommendedName>
        <fullName evidence="3">Aminoglycoside phosphotransferase domain-containing protein</fullName>
    </recommendedName>
</protein>
<dbReference type="Proteomes" id="UP000659904">
    <property type="component" value="Unassembled WGS sequence"/>
</dbReference>